<feature type="transmembrane region" description="Helical" evidence="1">
    <location>
        <begin position="114"/>
        <end position="134"/>
    </location>
</feature>
<proteinExistence type="predicted"/>
<keyword evidence="1" id="KW-0472">Membrane</keyword>
<evidence type="ECO:0000256" key="1">
    <source>
        <dbReference type="SAM" id="Phobius"/>
    </source>
</evidence>
<feature type="non-terminal residue" evidence="2">
    <location>
        <position position="145"/>
    </location>
</feature>
<protein>
    <submittedName>
        <fullName evidence="2">ABC transporter permease</fullName>
    </submittedName>
</protein>
<feature type="transmembrane region" description="Helical" evidence="1">
    <location>
        <begin position="12"/>
        <end position="33"/>
    </location>
</feature>
<comment type="caution">
    <text evidence="2">The sequence shown here is derived from an EMBL/GenBank/DDBJ whole genome shotgun (WGS) entry which is preliminary data.</text>
</comment>
<keyword evidence="1" id="KW-1133">Transmembrane helix</keyword>
<feature type="transmembrane region" description="Helical" evidence="1">
    <location>
        <begin position="76"/>
        <end position="94"/>
    </location>
</feature>
<dbReference type="EMBL" id="JAWJBA010000048">
    <property type="protein sequence ID" value="MDV2686876.1"/>
    <property type="molecule type" value="Genomic_DNA"/>
</dbReference>
<accession>A0ABU3XG50</accession>
<reference evidence="2 3" key="1">
    <citation type="submission" date="2023-10" db="EMBL/GenBank/DDBJ databases">
        <title>Screening of Alkalihalobacillus lindianensis BZ-TG-R113 and Its Alleviation of Salt Stress on Rapeseed Growth.</title>
        <authorList>
            <person name="Zhao B."/>
            <person name="Guo T."/>
        </authorList>
    </citation>
    <scope>NUCLEOTIDE SEQUENCE [LARGE SCALE GENOMIC DNA]</scope>
    <source>
        <strain evidence="2 3">BZ-TG-R113</strain>
    </source>
</reference>
<evidence type="ECO:0000313" key="2">
    <source>
        <dbReference type="EMBL" id="MDV2686876.1"/>
    </source>
</evidence>
<organism evidence="2 3">
    <name type="scientific">Alkalihalophilus lindianensis</name>
    <dbReference type="NCBI Taxonomy" id="1630542"/>
    <lineage>
        <taxon>Bacteria</taxon>
        <taxon>Bacillati</taxon>
        <taxon>Bacillota</taxon>
        <taxon>Bacilli</taxon>
        <taxon>Bacillales</taxon>
        <taxon>Bacillaceae</taxon>
        <taxon>Alkalihalophilus</taxon>
    </lineage>
</organism>
<feature type="non-terminal residue" evidence="2">
    <location>
        <position position="1"/>
    </location>
</feature>
<feature type="transmembrane region" description="Helical" evidence="1">
    <location>
        <begin position="39"/>
        <end position="64"/>
    </location>
</feature>
<keyword evidence="3" id="KW-1185">Reference proteome</keyword>
<evidence type="ECO:0000313" key="3">
    <source>
        <dbReference type="Proteomes" id="UP001287282"/>
    </source>
</evidence>
<dbReference type="Proteomes" id="UP001287282">
    <property type="component" value="Unassembled WGS sequence"/>
</dbReference>
<keyword evidence="1" id="KW-0812">Transmembrane</keyword>
<sequence>LYGGISPGQVLVVLGYYIFTILVFGSIGIFFSTLVRKTIIAMITTYGVTLFLTAGTAFLFAVSMSVSQMGNSSNNPFALFFVMLNPVMILFSFLGPDAFSELSNQLGLGSEFPLWAANMVTYVLIMVLLIFISVKKLRPNMKVKS</sequence>
<name>A0ABU3XG50_9BACI</name>
<gene>
    <name evidence="2" type="ORF">RYX56_21220</name>
</gene>